<dbReference type="Gene3D" id="1.10.10.10">
    <property type="entry name" value="Winged helix-like DNA-binding domain superfamily/Winged helix DNA-binding domain"/>
    <property type="match status" value="1"/>
</dbReference>
<dbReference type="InterPro" id="IPR036390">
    <property type="entry name" value="WH_DNA-bd_sf"/>
</dbReference>
<reference evidence="6 7" key="1">
    <citation type="journal article" date="2020" name="Int. J. Syst. Evol. Microbiol.">
        <title>Novel acetic acid bacteria from cider fermentations: Acetobacter conturbans sp. nov. and Acetobacter fallax sp. nov.</title>
        <authorList>
            <person name="Sombolestani A.S."/>
            <person name="Cleenwerck I."/>
            <person name="Cnockaert M."/>
            <person name="Borremans W."/>
            <person name="Wieme A.D."/>
            <person name="De Vuyst L."/>
            <person name="Vandamme P."/>
        </authorList>
    </citation>
    <scope>NUCLEOTIDE SEQUENCE [LARGE SCALE GENOMIC DNA]</scope>
    <source>
        <strain evidence="6 7">LMG 30640</strain>
    </source>
</reference>
<dbReference type="PROSITE" id="PS50931">
    <property type="entry name" value="HTH_LYSR"/>
    <property type="match status" value="1"/>
</dbReference>
<evidence type="ECO:0000313" key="7">
    <source>
        <dbReference type="Proteomes" id="UP000635278"/>
    </source>
</evidence>
<keyword evidence="4" id="KW-0804">Transcription</keyword>
<keyword evidence="3" id="KW-0238">DNA-binding</keyword>
<organism evidence="6 7">
    <name type="scientific">Acetobacter musti</name>
    <dbReference type="NCBI Taxonomy" id="864732"/>
    <lineage>
        <taxon>Bacteria</taxon>
        <taxon>Pseudomonadati</taxon>
        <taxon>Pseudomonadota</taxon>
        <taxon>Alphaproteobacteria</taxon>
        <taxon>Acetobacterales</taxon>
        <taxon>Acetobacteraceae</taxon>
        <taxon>Acetobacter</taxon>
    </lineage>
</organism>
<comment type="caution">
    <text evidence="6">The sequence shown here is derived from an EMBL/GenBank/DDBJ whole genome shotgun (WGS) entry which is preliminary data.</text>
</comment>
<dbReference type="InterPro" id="IPR000847">
    <property type="entry name" value="LysR_HTH_N"/>
</dbReference>
<gene>
    <name evidence="6" type="ORF">GOB93_16460</name>
</gene>
<evidence type="ECO:0000313" key="6">
    <source>
        <dbReference type="EMBL" id="NHN86219.1"/>
    </source>
</evidence>
<accession>A0ABX0JSM3</accession>
<dbReference type="PANTHER" id="PTHR30346:SF0">
    <property type="entry name" value="HCA OPERON TRANSCRIPTIONAL ACTIVATOR HCAR"/>
    <property type="match status" value="1"/>
</dbReference>
<dbReference type="CDD" id="cd08414">
    <property type="entry name" value="PBP2_LTTR_aromatics_like"/>
    <property type="match status" value="1"/>
</dbReference>
<evidence type="ECO:0000256" key="3">
    <source>
        <dbReference type="ARBA" id="ARBA00023125"/>
    </source>
</evidence>
<dbReference type="EMBL" id="WOTB01000029">
    <property type="protein sequence ID" value="NHN86219.1"/>
    <property type="molecule type" value="Genomic_DNA"/>
</dbReference>
<protein>
    <submittedName>
        <fullName evidence="6">LysR family transcriptional regulator</fullName>
    </submittedName>
</protein>
<sequence>MAQEYPFNLRDLRRVIAVAEHRSLRRAALALEVDQGTLTRSIQALEHALRIPLFERLRTGARLTVAGVAFTRIAASVLDGMDEAMLHLRLRHNGMVGRLSLGVQVSFASGVVANLLERYQAEYPDVDLQIMDGPRERLLRDVLGSRLDVAIVIAGEGWHGQAIPLGKERVLAAVARDHPLAVRAAVTWSGLSDCLLTLPRRGAGMELRKLALRHGMLPERIMFHDAAIDRLLALVRHGDKILLVTEGATGIRMDGVVFRSILDEGGPVTFDLALCWREGECDPVLARFIELAR</sequence>
<dbReference type="InterPro" id="IPR005119">
    <property type="entry name" value="LysR_subst-bd"/>
</dbReference>
<dbReference type="Pfam" id="PF00126">
    <property type="entry name" value="HTH_1"/>
    <property type="match status" value="1"/>
</dbReference>
<dbReference type="SUPFAM" id="SSF46785">
    <property type="entry name" value="Winged helix' DNA-binding domain"/>
    <property type="match status" value="1"/>
</dbReference>
<dbReference type="PANTHER" id="PTHR30346">
    <property type="entry name" value="TRANSCRIPTIONAL DUAL REGULATOR HCAR-RELATED"/>
    <property type="match status" value="1"/>
</dbReference>
<name>A0ABX0JSM3_9PROT</name>
<keyword evidence="2" id="KW-0805">Transcription regulation</keyword>
<keyword evidence="7" id="KW-1185">Reference proteome</keyword>
<evidence type="ECO:0000256" key="4">
    <source>
        <dbReference type="ARBA" id="ARBA00023163"/>
    </source>
</evidence>
<proteinExistence type="inferred from homology"/>
<comment type="similarity">
    <text evidence="1">Belongs to the LysR transcriptional regulatory family.</text>
</comment>
<evidence type="ECO:0000256" key="1">
    <source>
        <dbReference type="ARBA" id="ARBA00009437"/>
    </source>
</evidence>
<dbReference type="SUPFAM" id="SSF53850">
    <property type="entry name" value="Periplasmic binding protein-like II"/>
    <property type="match status" value="1"/>
</dbReference>
<dbReference type="Pfam" id="PF03466">
    <property type="entry name" value="LysR_substrate"/>
    <property type="match status" value="1"/>
</dbReference>
<evidence type="ECO:0000259" key="5">
    <source>
        <dbReference type="PROSITE" id="PS50931"/>
    </source>
</evidence>
<dbReference type="Proteomes" id="UP000635278">
    <property type="component" value="Unassembled WGS sequence"/>
</dbReference>
<evidence type="ECO:0000256" key="2">
    <source>
        <dbReference type="ARBA" id="ARBA00023015"/>
    </source>
</evidence>
<dbReference type="InterPro" id="IPR036388">
    <property type="entry name" value="WH-like_DNA-bd_sf"/>
</dbReference>
<dbReference type="RefSeq" id="WP_173584600.1">
    <property type="nucleotide sequence ID" value="NZ_WOTB01000029.1"/>
</dbReference>
<dbReference type="Gene3D" id="3.40.190.10">
    <property type="entry name" value="Periplasmic binding protein-like II"/>
    <property type="match status" value="2"/>
</dbReference>
<feature type="domain" description="HTH lysR-type" evidence="5">
    <location>
        <begin position="7"/>
        <end position="64"/>
    </location>
</feature>